<comment type="caution">
    <text evidence="2">The sequence shown here is derived from an EMBL/GenBank/DDBJ whole genome shotgun (WGS) entry which is preliminary data.</text>
</comment>
<evidence type="ECO:0000313" key="2">
    <source>
        <dbReference type="EMBL" id="GAA5816832.1"/>
    </source>
</evidence>
<evidence type="ECO:0000256" key="1">
    <source>
        <dbReference type="SAM" id="Phobius"/>
    </source>
</evidence>
<keyword evidence="1" id="KW-0812">Transmembrane</keyword>
<proteinExistence type="predicted"/>
<protein>
    <submittedName>
        <fullName evidence="2">Uncharacterized protein</fullName>
    </submittedName>
</protein>
<name>A0ABP9ZCJ1_9FUNG</name>
<gene>
    <name evidence="2" type="ORF">MFLAVUS_010366</name>
</gene>
<keyword evidence="1" id="KW-1133">Transmembrane helix</keyword>
<dbReference type="EMBL" id="BAABUK010000035">
    <property type="protein sequence ID" value="GAA5816832.1"/>
    <property type="molecule type" value="Genomic_DNA"/>
</dbReference>
<keyword evidence="1" id="KW-0472">Membrane</keyword>
<accession>A0ABP9ZCJ1</accession>
<evidence type="ECO:0000313" key="3">
    <source>
        <dbReference type="Proteomes" id="UP001473302"/>
    </source>
</evidence>
<feature type="transmembrane region" description="Helical" evidence="1">
    <location>
        <begin position="153"/>
        <end position="178"/>
    </location>
</feature>
<keyword evidence="3" id="KW-1185">Reference proteome</keyword>
<dbReference type="Proteomes" id="UP001473302">
    <property type="component" value="Unassembled WGS sequence"/>
</dbReference>
<reference evidence="2 3" key="1">
    <citation type="submission" date="2024-04" db="EMBL/GenBank/DDBJ databases">
        <title>genome sequences of Mucor flavus KT1a and Helicostylum pulchrum KT1b strains isolated from the surface of a dry-aged beef.</title>
        <authorList>
            <person name="Toyotome T."/>
            <person name="Hosono M."/>
            <person name="Torimaru M."/>
            <person name="Fukuda K."/>
            <person name="Mikami N."/>
        </authorList>
    </citation>
    <scope>NUCLEOTIDE SEQUENCE [LARGE SCALE GENOMIC DNA]</scope>
    <source>
        <strain evidence="2 3">KT1a</strain>
    </source>
</reference>
<sequence length="181" mass="20947">MIPDLALFIEPNSGTNYELFFVEVKRKGNYQNNHLEDDLVKLGKEMHTALNKLVKKKVRNPEVVGLLVEDCRAVAYKMNLEYNGQYRMIEISRFYFTRETVDDILLIPAIVTKLNQIKDIIETTITNIYRCISGDEELVDLTPYTRQACKTPVSILVVIGYVMFYIIRIIDHVVTVLVDKN</sequence>
<organism evidence="2 3">
    <name type="scientific">Mucor flavus</name>
    <dbReference type="NCBI Taxonomy" id="439312"/>
    <lineage>
        <taxon>Eukaryota</taxon>
        <taxon>Fungi</taxon>
        <taxon>Fungi incertae sedis</taxon>
        <taxon>Mucoromycota</taxon>
        <taxon>Mucoromycotina</taxon>
        <taxon>Mucoromycetes</taxon>
        <taxon>Mucorales</taxon>
        <taxon>Mucorineae</taxon>
        <taxon>Mucoraceae</taxon>
        <taxon>Mucor</taxon>
    </lineage>
</organism>